<keyword evidence="2" id="KW-0378">Hydrolase</keyword>
<dbReference type="OrthoDB" id="408631at2759"/>
<feature type="signal peptide" evidence="3">
    <location>
        <begin position="1"/>
        <end position="18"/>
    </location>
</feature>
<dbReference type="InterPro" id="IPR029058">
    <property type="entry name" value="AB_hydrolase_fold"/>
</dbReference>
<accession>A0A8K0JEV1</accession>
<evidence type="ECO:0000256" key="3">
    <source>
        <dbReference type="SAM" id="SignalP"/>
    </source>
</evidence>
<reference evidence="5" key="1">
    <citation type="submission" date="2020-04" db="EMBL/GenBank/DDBJ databases">
        <title>Analysis of mating type loci in Filobasidium floriforme.</title>
        <authorList>
            <person name="Nowrousian M."/>
        </authorList>
    </citation>
    <scope>NUCLEOTIDE SEQUENCE</scope>
    <source>
        <strain evidence="5">CBS 6242</strain>
    </source>
</reference>
<dbReference type="Gene3D" id="3.40.50.1820">
    <property type="entry name" value="alpha/beta hydrolase"/>
    <property type="match status" value="1"/>
</dbReference>
<dbReference type="EMBL" id="JABELV010000249">
    <property type="protein sequence ID" value="KAG7527654.1"/>
    <property type="molecule type" value="Genomic_DNA"/>
</dbReference>
<organism evidence="5 6">
    <name type="scientific">Filobasidium floriforme</name>
    <dbReference type="NCBI Taxonomy" id="5210"/>
    <lineage>
        <taxon>Eukaryota</taxon>
        <taxon>Fungi</taxon>
        <taxon>Dikarya</taxon>
        <taxon>Basidiomycota</taxon>
        <taxon>Agaricomycotina</taxon>
        <taxon>Tremellomycetes</taxon>
        <taxon>Filobasidiales</taxon>
        <taxon>Filobasidiaceae</taxon>
        <taxon>Filobasidium</taxon>
    </lineage>
</organism>
<dbReference type="InterPro" id="IPR002018">
    <property type="entry name" value="CarbesteraseB"/>
</dbReference>
<dbReference type="PANTHER" id="PTHR43142">
    <property type="entry name" value="CARBOXYLIC ESTER HYDROLASE"/>
    <property type="match status" value="1"/>
</dbReference>
<sequence length="715" mass="76487">MTFLRRSTLLATLALVHANNNNTNAASNRDTSLTFLYQNNLNLTDDANHIGAILLDPMPIDQATSACETLNESLLNSTAIKQHAQDFTDLLAYVEYSGKVTSNQSYSIADGYVRYDSSSSSKLVYVGSSDDGTGMTLPALCTQSDQQNYPNATATASNNITVISSDGSKTFLGFRNQKSFRFIGIPYADPPERFQYSHLSTKEGVIDATSYGPSCSQAGSNTSSEDCLFLNIQTPYLPRQGSNDSLRPVHFWIHGGGYTGGTGADPTSDGGQLASREDIVVVSINYRLGTLGFLAVPGTNITGNYGIADQVVALEWVQANIAAFGGDPAQVTIIGESAGAGSVKALLSVPCANGLFRGAVPMSNLGGGQTLGLEGNYATEYSLYLTINESYALAGQQIFTGLGCNSTDLTAQIACLKTANASMISNLATTARYVVQDGAYILAPTLNVYNNNGSTANVHTIWGVTANDGSSFSTYPKTPVANLSSGLQVGLGINASYAQSIIDSGLFPLYDTGNITADAFNVTQRVATDTQFRCVDQAIVNAGVSSGAFKQSYFYQMDRTYSGYNPNNIDGTGPIEPGYPYGNPNEPYYRLHGSDMPWVFGTLTTLRDADDLASIQLATSYFANFVRTSDPNPSAAYLQARGYNTTLAATQTSGQWQPVTNATGPIRIMNVNATTAVFQELDQCAFLNYSIAYYQIASFERTQMESHLETRPIET</sequence>
<gene>
    <name evidence="5" type="ORF">FFLO_06716</name>
</gene>
<evidence type="ECO:0000259" key="4">
    <source>
        <dbReference type="Pfam" id="PF00135"/>
    </source>
</evidence>
<dbReference type="PROSITE" id="PS00122">
    <property type="entry name" value="CARBOXYLESTERASE_B_1"/>
    <property type="match status" value="1"/>
</dbReference>
<name>A0A8K0JEV1_9TREE</name>
<evidence type="ECO:0000256" key="2">
    <source>
        <dbReference type="ARBA" id="ARBA00022801"/>
    </source>
</evidence>
<keyword evidence="3" id="KW-0732">Signal</keyword>
<comment type="caution">
    <text evidence="5">The sequence shown here is derived from an EMBL/GenBank/DDBJ whole genome shotgun (WGS) entry which is preliminary data.</text>
</comment>
<dbReference type="SUPFAM" id="SSF53474">
    <property type="entry name" value="alpha/beta-Hydrolases"/>
    <property type="match status" value="1"/>
</dbReference>
<proteinExistence type="inferred from homology"/>
<dbReference type="Proteomes" id="UP000812966">
    <property type="component" value="Unassembled WGS sequence"/>
</dbReference>
<dbReference type="PRINTS" id="PR00878">
    <property type="entry name" value="CHOLNESTRASE"/>
</dbReference>
<feature type="chain" id="PRO_5035467417" description="Carboxylesterase type B domain-containing protein" evidence="3">
    <location>
        <begin position="19"/>
        <end position="715"/>
    </location>
</feature>
<dbReference type="PANTHER" id="PTHR43142:SF3">
    <property type="entry name" value="PUTATIVE (AFU_ORTHOLOGUE AFUA_3G09070)-RELATED"/>
    <property type="match status" value="1"/>
</dbReference>
<evidence type="ECO:0000313" key="5">
    <source>
        <dbReference type="EMBL" id="KAG7527654.1"/>
    </source>
</evidence>
<dbReference type="Pfam" id="PF00135">
    <property type="entry name" value="COesterase"/>
    <property type="match status" value="1"/>
</dbReference>
<protein>
    <recommendedName>
        <fullName evidence="4">Carboxylesterase type B domain-containing protein</fullName>
    </recommendedName>
</protein>
<dbReference type="AlphaFoldDB" id="A0A8K0JEV1"/>
<dbReference type="InterPro" id="IPR019826">
    <property type="entry name" value="Carboxylesterase_B_AS"/>
</dbReference>
<comment type="similarity">
    <text evidence="1">Belongs to the type-B carboxylesterase/lipase family.</text>
</comment>
<evidence type="ECO:0000256" key="1">
    <source>
        <dbReference type="ARBA" id="ARBA00005964"/>
    </source>
</evidence>
<dbReference type="InterPro" id="IPR000997">
    <property type="entry name" value="Cholinesterase"/>
</dbReference>
<dbReference type="GO" id="GO:0004104">
    <property type="term" value="F:cholinesterase activity"/>
    <property type="evidence" value="ECO:0007669"/>
    <property type="project" value="InterPro"/>
</dbReference>
<feature type="domain" description="Carboxylesterase type B" evidence="4">
    <location>
        <begin position="181"/>
        <end position="674"/>
    </location>
</feature>
<evidence type="ECO:0000313" key="6">
    <source>
        <dbReference type="Proteomes" id="UP000812966"/>
    </source>
</evidence>
<keyword evidence="6" id="KW-1185">Reference proteome</keyword>